<feature type="domain" description="MacB-like periplasmic core" evidence="8">
    <location>
        <begin position="102"/>
        <end position="328"/>
    </location>
</feature>
<dbReference type="NCBIfam" id="NF038404">
    <property type="entry name" value="perm_prefix_2"/>
    <property type="match status" value="1"/>
</dbReference>
<dbReference type="InterPro" id="IPR003838">
    <property type="entry name" value="ABC3_permease_C"/>
</dbReference>
<evidence type="ECO:0000313" key="10">
    <source>
        <dbReference type="Proteomes" id="UP001168528"/>
    </source>
</evidence>
<dbReference type="RefSeq" id="WP_302036077.1">
    <property type="nucleotide sequence ID" value="NZ_JAUKPO010000001.1"/>
</dbReference>
<keyword evidence="4 6" id="KW-1133">Transmembrane helix</keyword>
<evidence type="ECO:0000256" key="2">
    <source>
        <dbReference type="ARBA" id="ARBA00022475"/>
    </source>
</evidence>
<evidence type="ECO:0000256" key="1">
    <source>
        <dbReference type="ARBA" id="ARBA00004651"/>
    </source>
</evidence>
<evidence type="ECO:0000313" key="9">
    <source>
        <dbReference type="EMBL" id="MDO1445288.1"/>
    </source>
</evidence>
<dbReference type="PANTHER" id="PTHR30572:SF18">
    <property type="entry name" value="ABC-TYPE MACROLIDE FAMILY EXPORT SYSTEM PERMEASE COMPONENT 2"/>
    <property type="match status" value="1"/>
</dbReference>
<evidence type="ECO:0000256" key="4">
    <source>
        <dbReference type="ARBA" id="ARBA00022989"/>
    </source>
</evidence>
<sequence length="885" mass="99010">MTNQRPAPPPKWLDQLVEWLCADHLYEEVQGDLHERYYIRVQQLGGQKARSLYYKEVLAYLRPSIIKRNSIDNSPSFLQPDMLKHLFTIAYRNLLKRKSYAAINIIGLAVGITCCLLIAFYVQHELSYDGYHTNADRIYRVIHAFRNSQNGETLPPPTPEEYQVWGNAPVGPALAADFPEIEKVVQFTSHNSLLLQNGEKRFQEENLLFMDSTAFQVFSWKLLAGNPNTALVAPNSIVLTESTAKKYFGDTNPLGQTLRVENQVVFTVTGVMEDVPSNSHFTFNALISMTTFRQWRAEIFDWWGYVDFYTYLLVKPQTDIASLQAKVPAFLKRHNDNKGYTISFERLSDAYLHSVAGRQPGVTGNLSNVYIFSLIALFILVIACINFMNLSTARSMERAKEVGVRKVVGAQRSGLIKQFLAESLLLSVLATLFSWVLAKLALPFVEELSGKSFSSEILFTWEVLVLLLAGALIVGVLAGSYPAWVLSQFRPTQVLKGAFHSSNKGIALRKALVVFQFSLSMALIAGTGIVFSQLKHLRSHDLGFHKEQMLIINFGNDQGVQQKIDVIKNELLNHPSVISVSASRAVPGDFIPNAHTEIQSAEGAMLQNGPLLYEIDYDFIPTFGIEMAAGRPYSREFPADTAKSLILNEAAAKLYGYANPEEIIGKRFSQWGREGTVIGVVKDFNFRSLHQRVEPLALRFAPKSEGALGRLALRIKADNIHSTITALEKQWNQLSPQRPFLYSLMDESFNKQYQADLHFGRLFSVFSGLAILIACLGLFGLASFTAQQRTKEIGIRKVLGASGFSIVTLLSKDFIKLIGFAVLIATPVSWYVMNQWLDDFAYRITINPGIFAVAGLLAILIALLTVSWQAFKASRVNPVTSLKNE</sequence>
<evidence type="ECO:0000256" key="6">
    <source>
        <dbReference type="SAM" id="Phobius"/>
    </source>
</evidence>
<dbReference type="Pfam" id="PF12704">
    <property type="entry name" value="MacB_PCD"/>
    <property type="match status" value="1"/>
</dbReference>
<protein>
    <submittedName>
        <fullName evidence="9">ABC transporter permease</fullName>
    </submittedName>
</protein>
<evidence type="ECO:0000256" key="5">
    <source>
        <dbReference type="ARBA" id="ARBA00023136"/>
    </source>
</evidence>
<feature type="transmembrane region" description="Helical" evidence="6">
    <location>
        <begin position="458"/>
        <end position="486"/>
    </location>
</feature>
<gene>
    <name evidence="9" type="ORF">Q0590_03450</name>
</gene>
<evidence type="ECO:0000256" key="3">
    <source>
        <dbReference type="ARBA" id="ARBA00022692"/>
    </source>
</evidence>
<dbReference type="Proteomes" id="UP001168528">
    <property type="component" value="Unassembled WGS sequence"/>
</dbReference>
<keyword evidence="2" id="KW-1003">Cell membrane</keyword>
<comment type="subcellular location">
    <subcellularLocation>
        <location evidence="1">Cell membrane</location>
        <topology evidence="1">Multi-pass membrane protein</topology>
    </subcellularLocation>
</comment>
<accession>A0ABT8R216</accession>
<keyword evidence="10" id="KW-1185">Reference proteome</keyword>
<dbReference type="InterPro" id="IPR025857">
    <property type="entry name" value="MacB_PCD"/>
</dbReference>
<reference evidence="9" key="1">
    <citation type="submission" date="2023-07" db="EMBL/GenBank/DDBJ databases">
        <title>The genome sequence of Rhodocytophaga aerolata KACC 12507.</title>
        <authorList>
            <person name="Zhang X."/>
        </authorList>
    </citation>
    <scope>NUCLEOTIDE SEQUENCE</scope>
    <source>
        <strain evidence="9">KACC 12507</strain>
    </source>
</reference>
<dbReference type="InterPro" id="IPR047699">
    <property type="entry name" value="Permease_put_prefix"/>
</dbReference>
<feature type="transmembrane region" description="Helical" evidence="6">
    <location>
        <begin position="762"/>
        <end position="786"/>
    </location>
</feature>
<keyword evidence="5 6" id="KW-0472">Membrane</keyword>
<feature type="domain" description="ABC3 transporter permease C-terminal" evidence="7">
    <location>
        <begin position="765"/>
        <end position="878"/>
    </location>
</feature>
<feature type="transmembrane region" description="Helical" evidence="6">
    <location>
        <begin position="845"/>
        <end position="866"/>
    </location>
</feature>
<evidence type="ECO:0000259" key="7">
    <source>
        <dbReference type="Pfam" id="PF02687"/>
    </source>
</evidence>
<keyword evidence="3 6" id="KW-0812">Transmembrane</keyword>
<name>A0ABT8R216_9BACT</name>
<feature type="transmembrane region" description="Helical" evidence="6">
    <location>
        <begin position="369"/>
        <end position="390"/>
    </location>
</feature>
<feature type="transmembrane region" description="Helical" evidence="6">
    <location>
        <begin position="101"/>
        <end position="122"/>
    </location>
</feature>
<organism evidence="9 10">
    <name type="scientific">Rhodocytophaga aerolata</name>
    <dbReference type="NCBI Taxonomy" id="455078"/>
    <lineage>
        <taxon>Bacteria</taxon>
        <taxon>Pseudomonadati</taxon>
        <taxon>Bacteroidota</taxon>
        <taxon>Cytophagia</taxon>
        <taxon>Cytophagales</taxon>
        <taxon>Rhodocytophagaceae</taxon>
        <taxon>Rhodocytophaga</taxon>
    </lineage>
</organism>
<feature type="transmembrane region" description="Helical" evidence="6">
    <location>
        <begin position="419"/>
        <end position="438"/>
    </location>
</feature>
<feature type="transmembrane region" description="Helical" evidence="6">
    <location>
        <begin position="814"/>
        <end position="833"/>
    </location>
</feature>
<evidence type="ECO:0000259" key="8">
    <source>
        <dbReference type="Pfam" id="PF12704"/>
    </source>
</evidence>
<proteinExistence type="predicted"/>
<feature type="transmembrane region" description="Helical" evidence="6">
    <location>
        <begin position="507"/>
        <end position="531"/>
    </location>
</feature>
<dbReference type="Pfam" id="PF02687">
    <property type="entry name" value="FtsX"/>
    <property type="match status" value="2"/>
</dbReference>
<dbReference type="InterPro" id="IPR050250">
    <property type="entry name" value="Macrolide_Exporter_MacB"/>
</dbReference>
<dbReference type="PANTHER" id="PTHR30572">
    <property type="entry name" value="MEMBRANE COMPONENT OF TRANSPORTER-RELATED"/>
    <property type="match status" value="1"/>
</dbReference>
<feature type="domain" description="ABC3 transporter permease C-terminal" evidence="7">
    <location>
        <begin position="374"/>
        <end position="487"/>
    </location>
</feature>
<comment type="caution">
    <text evidence="9">The sequence shown here is derived from an EMBL/GenBank/DDBJ whole genome shotgun (WGS) entry which is preliminary data.</text>
</comment>
<dbReference type="EMBL" id="JAUKPO010000001">
    <property type="protein sequence ID" value="MDO1445288.1"/>
    <property type="molecule type" value="Genomic_DNA"/>
</dbReference>